<dbReference type="PRINTS" id="PR00081">
    <property type="entry name" value="GDHRDH"/>
</dbReference>
<dbReference type="InterPro" id="IPR011098">
    <property type="entry name" value="G5_dom"/>
</dbReference>
<feature type="domain" description="G5" evidence="4">
    <location>
        <begin position="1"/>
        <end position="59"/>
    </location>
</feature>
<reference evidence="6" key="1">
    <citation type="journal article" date="2019" name="Int. J. Syst. Evol. Microbiol.">
        <title>The Global Catalogue of Microorganisms (GCM) 10K type strain sequencing project: providing services to taxonomists for standard genome sequencing and annotation.</title>
        <authorList>
            <consortium name="The Broad Institute Genomics Platform"/>
            <consortium name="The Broad Institute Genome Sequencing Center for Infectious Disease"/>
            <person name="Wu L."/>
            <person name="Ma J."/>
        </authorList>
    </citation>
    <scope>NUCLEOTIDE SEQUENCE [LARGE SCALE GENOMIC DNA]</scope>
    <source>
        <strain evidence="6">CGMCC 4.1648</strain>
    </source>
</reference>
<dbReference type="RefSeq" id="WP_345688874.1">
    <property type="nucleotide sequence ID" value="NZ_BAABIT010000001.1"/>
</dbReference>
<name>A0ABV9XHA7_9ACTN</name>
<comment type="caution">
    <text evidence="5">The sequence shown here is derived from an EMBL/GenBank/DDBJ whole genome shotgun (WGS) entry which is preliminary data.</text>
</comment>
<dbReference type="SUPFAM" id="SSF51735">
    <property type="entry name" value="NAD(P)-binding Rossmann-fold domains"/>
    <property type="match status" value="1"/>
</dbReference>
<keyword evidence="3" id="KW-0560">Oxidoreductase</keyword>
<dbReference type="PROSITE" id="PS51109">
    <property type="entry name" value="G5"/>
    <property type="match status" value="1"/>
</dbReference>
<keyword evidence="2" id="KW-0732">Signal</keyword>
<evidence type="ECO:0000313" key="5">
    <source>
        <dbReference type="EMBL" id="MFC5023545.1"/>
    </source>
</evidence>
<dbReference type="PANTHER" id="PTHR48107">
    <property type="entry name" value="NADPH-DEPENDENT ALDEHYDE REDUCTASE-LIKE PROTEIN, CHLOROPLASTIC-RELATED"/>
    <property type="match status" value="1"/>
</dbReference>
<evidence type="ECO:0000256" key="3">
    <source>
        <dbReference type="ARBA" id="ARBA00023002"/>
    </source>
</evidence>
<dbReference type="PANTHER" id="PTHR48107:SF7">
    <property type="entry name" value="RE15974P"/>
    <property type="match status" value="1"/>
</dbReference>
<evidence type="ECO:0000259" key="4">
    <source>
        <dbReference type="PROSITE" id="PS51109"/>
    </source>
</evidence>
<evidence type="ECO:0000256" key="2">
    <source>
        <dbReference type="ARBA" id="ARBA00022729"/>
    </source>
</evidence>
<evidence type="ECO:0000313" key="6">
    <source>
        <dbReference type="Proteomes" id="UP001595829"/>
    </source>
</evidence>
<proteinExistence type="inferred from homology"/>
<dbReference type="Gene3D" id="3.40.50.720">
    <property type="entry name" value="NAD(P)-binding Rossmann-like Domain"/>
    <property type="match status" value="1"/>
</dbReference>
<dbReference type="EMBL" id="JBHSJD010000009">
    <property type="protein sequence ID" value="MFC5023545.1"/>
    <property type="molecule type" value="Genomic_DNA"/>
</dbReference>
<protein>
    <submittedName>
        <fullName evidence="5">SDR family oxidoreductase</fullName>
    </submittedName>
</protein>
<dbReference type="Pfam" id="PF13561">
    <property type="entry name" value="adh_short_C2"/>
    <property type="match status" value="1"/>
</dbReference>
<evidence type="ECO:0000256" key="1">
    <source>
        <dbReference type="ARBA" id="ARBA00006484"/>
    </source>
</evidence>
<dbReference type="InterPro" id="IPR002347">
    <property type="entry name" value="SDR_fam"/>
</dbReference>
<keyword evidence="6" id="KW-1185">Reference proteome</keyword>
<dbReference type="Proteomes" id="UP001595829">
    <property type="component" value="Unassembled WGS sequence"/>
</dbReference>
<sequence>MPHALDGRAAVVTGGSRGIGRATVHTLAAAGAPVVVNWVRDEKAAHRTVDEVVAAGGRAVAVRADVAREADVRRLFDEAEAAFGQPGIVVANAAVVVTRPLTASTEADFDRVFGTNAKGVFLTLREAAARIADGGRIVAVSTVGTRLFLPNTPLYLGSKGAVEQFVRSLSRELGPRGITVNAVSPGFTETALMPDEDRAWASALSSFGRTGEPEEVARVIAYLAGPAAGWVTGQNISACGGVA</sequence>
<accession>A0ABV9XHA7</accession>
<dbReference type="InterPro" id="IPR036291">
    <property type="entry name" value="NAD(P)-bd_dom_sf"/>
</dbReference>
<gene>
    <name evidence="5" type="ORF">ACFPM3_15510</name>
</gene>
<comment type="similarity">
    <text evidence="1">Belongs to the short-chain dehydrogenases/reductases (SDR) family.</text>
</comment>
<organism evidence="5 6">
    <name type="scientific">Streptomyces coeruleoprunus</name>
    <dbReference type="NCBI Taxonomy" id="285563"/>
    <lineage>
        <taxon>Bacteria</taxon>
        <taxon>Bacillati</taxon>
        <taxon>Actinomycetota</taxon>
        <taxon>Actinomycetes</taxon>
        <taxon>Kitasatosporales</taxon>
        <taxon>Streptomycetaceae</taxon>
        <taxon>Streptomyces</taxon>
    </lineage>
</organism>